<dbReference type="HOGENOM" id="CLU_075528_2_0_4"/>
<dbReference type="AlphaFoldDB" id="F2BC25"/>
<protein>
    <recommendedName>
        <fullName evidence="1">AB hydrolase-1 domain-containing protein</fullName>
    </recommendedName>
</protein>
<dbReference type="Pfam" id="PF12697">
    <property type="entry name" value="Abhydrolase_6"/>
    <property type="match status" value="1"/>
</dbReference>
<evidence type="ECO:0000259" key="1">
    <source>
        <dbReference type="Pfam" id="PF12697"/>
    </source>
</evidence>
<keyword evidence="3" id="KW-1185">Reference proteome</keyword>
<dbReference type="OrthoDB" id="489469at2"/>
<dbReference type="SUPFAM" id="SSF53474">
    <property type="entry name" value="alpha/beta-Hydrolases"/>
    <property type="match status" value="1"/>
</dbReference>
<comment type="caution">
    <text evidence="2">The sequence shown here is derived from an EMBL/GenBank/DDBJ whole genome shotgun (WGS) entry which is preliminary data.</text>
</comment>
<dbReference type="PANTHER" id="PTHR37946">
    <property type="entry name" value="SLL1969 PROTEIN"/>
    <property type="match status" value="1"/>
</dbReference>
<dbReference type="PANTHER" id="PTHR37946:SF1">
    <property type="entry name" value="SLL1969 PROTEIN"/>
    <property type="match status" value="1"/>
</dbReference>
<dbReference type="InterPro" id="IPR000073">
    <property type="entry name" value="AB_hydrolase_1"/>
</dbReference>
<accession>F2BC25</accession>
<dbReference type="Gene3D" id="3.40.50.1820">
    <property type="entry name" value="alpha/beta hydrolase"/>
    <property type="match status" value="1"/>
</dbReference>
<evidence type="ECO:0000313" key="2">
    <source>
        <dbReference type="EMBL" id="EGF11015.1"/>
    </source>
</evidence>
<sequence>MSGHVLLLHGIHMHAWTMLPFARLLKRQNLAVETFGYYSVWQTHAHHTAALAEAARAFFRRHPDTPLHFAGHSLGGLVLRRFAAAHLELVRGRIVTLGTPHAGSAAAEAVRRYGMGVPLLGGAYRQMLDGNLPPLPEGVELGSIAGCKPMGVGRVFGLRGGNDGTVQVDETRFAGMSGHIVLPVSHTGMLYDETTAMQAAAFLRHGRFDKHGGIF</sequence>
<dbReference type="InterPro" id="IPR029058">
    <property type="entry name" value="AB_hydrolase_fold"/>
</dbReference>
<dbReference type="STRING" id="267212.GCA_001063965_02068"/>
<evidence type="ECO:0000313" key="3">
    <source>
        <dbReference type="Proteomes" id="UP000004105"/>
    </source>
</evidence>
<proteinExistence type="predicted"/>
<gene>
    <name evidence="2" type="ORF">HMPREF9123_1280</name>
</gene>
<name>F2BC25_9NEIS</name>
<organism evidence="2 3">
    <name type="scientific">Neisseria bacilliformis ATCC BAA-1200</name>
    <dbReference type="NCBI Taxonomy" id="888742"/>
    <lineage>
        <taxon>Bacteria</taxon>
        <taxon>Pseudomonadati</taxon>
        <taxon>Pseudomonadota</taxon>
        <taxon>Betaproteobacteria</taxon>
        <taxon>Neisseriales</taxon>
        <taxon>Neisseriaceae</taxon>
        <taxon>Neisseria</taxon>
    </lineage>
</organism>
<dbReference type="Proteomes" id="UP000004105">
    <property type="component" value="Unassembled WGS sequence"/>
</dbReference>
<dbReference type="RefSeq" id="WP_007342289.1">
    <property type="nucleotide sequence ID" value="NZ_GL878494.1"/>
</dbReference>
<dbReference type="EMBL" id="AFAY01000026">
    <property type="protein sequence ID" value="EGF11015.1"/>
    <property type="molecule type" value="Genomic_DNA"/>
</dbReference>
<reference evidence="2 3" key="1">
    <citation type="submission" date="2011-02" db="EMBL/GenBank/DDBJ databases">
        <authorList>
            <person name="Muzny D."/>
            <person name="Qin X."/>
            <person name="Deng J."/>
            <person name="Jiang H."/>
            <person name="Liu Y."/>
            <person name="Qu J."/>
            <person name="Song X.-Z."/>
            <person name="Zhang L."/>
            <person name="Thornton R."/>
            <person name="Coyle M."/>
            <person name="Francisco L."/>
            <person name="Jackson L."/>
            <person name="Javaid M."/>
            <person name="Korchina V."/>
            <person name="Kovar C."/>
            <person name="Mata R."/>
            <person name="Mathew T."/>
            <person name="Ngo R."/>
            <person name="Nguyen L."/>
            <person name="Nguyen N."/>
            <person name="Okwuonu G."/>
            <person name="Ongeri F."/>
            <person name="Pham C."/>
            <person name="Simmons D."/>
            <person name="Wilczek-Boney K."/>
            <person name="Hale W."/>
            <person name="Jakkamsetti A."/>
            <person name="Pham P."/>
            <person name="Ruth R."/>
            <person name="San Lucas F."/>
            <person name="Warren J."/>
            <person name="Zhang J."/>
            <person name="Zhao Z."/>
            <person name="Zhou C."/>
            <person name="Zhu D."/>
            <person name="Lee S."/>
            <person name="Bess C."/>
            <person name="Blankenburg K."/>
            <person name="Forbes L."/>
            <person name="Fu Q."/>
            <person name="Gubbala S."/>
            <person name="Hirani K."/>
            <person name="Jayaseelan J.C."/>
            <person name="Lara F."/>
            <person name="Munidasa M."/>
            <person name="Palculict T."/>
            <person name="Patil S."/>
            <person name="Pu L.-L."/>
            <person name="Saada N."/>
            <person name="Tang L."/>
            <person name="Weissenberger G."/>
            <person name="Zhu Y."/>
            <person name="Hemphill L."/>
            <person name="Shang Y."/>
            <person name="Youmans B."/>
            <person name="Ayvaz T."/>
            <person name="Ross M."/>
            <person name="Santibanez J."/>
            <person name="Aqrawi P."/>
            <person name="Gross S."/>
            <person name="Joshi V."/>
            <person name="Fowler G."/>
            <person name="Nazareth L."/>
            <person name="Reid J."/>
            <person name="Worley K."/>
            <person name="Petrosino J."/>
            <person name="Highlander S."/>
            <person name="Gibbs R."/>
        </authorList>
    </citation>
    <scope>NUCLEOTIDE SEQUENCE [LARGE SCALE GENOMIC DNA]</scope>
    <source>
        <strain evidence="2 3">ATCC BAA-1200</strain>
    </source>
</reference>
<feature type="domain" description="AB hydrolase-1" evidence="1">
    <location>
        <begin position="5"/>
        <end position="115"/>
    </location>
</feature>